<gene>
    <name evidence="3" type="ORF">H4K34_09510</name>
</gene>
<dbReference type="SUPFAM" id="SSF47413">
    <property type="entry name" value="lambda repressor-like DNA-binding domains"/>
    <property type="match status" value="1"/>
</dbReference>
<evidence type="ECO:0000256" key="1">
    <source>
        <dbReference type="ARBA" id="ARBA00023125"/>
    </source>
</evidence>
<keyword evidence="1" id="KW-0238">DNA-binding</keyword>
<dbReference type="GO" id="GO:0003700">
    <property type="term" value="F:DNA-binding transcription factor activity"/>
    <property type="evidence" value="ECO:0007669"/>
    <property type="project" value="TreeGrafter"/>
</dbReference>
<dbReference type="CDD" id="cd00093">
    <property type="entry name" value="HTH_XRE"/>
    <property type="match status" value="1"/>
</dbReference>
<reference evidence="3 4" key="1">
    <citation type="submission" date="2020-08" db="EMBL/GenBank/DDBJ databases">
        <title>Croceimicrobium hydrocarbonivorans gen. nov., sp. nov., a novel marine bacterium isolated from a bacterial consortium that degrades polyethylene terephthalate.</title>
        <authorList>
            <person name="Liu R."/>
        </authorList>
    </citation>
    <scope>NUCLEOTIDE SEQUENCE [LARGE SCALE GENOMIC DNA]</scope>
    <source>
        <strain evidence="3 4">A20-9</strain>
    </source>
</reference>
<dbReference type="PROSITE" id="PS50943">
    <property type="entry name" value="HTH_CROC1"/>
    <property type="match status" value="1"/>
</dbReference>
<name>A0A7H0VA75_9FLAO</name>
<dbReference type="InterPro" id="IPR010982">
    <property type="entry name" value="Lambda_DNA-bd_dom_sf"/>
</dbReference>
<dbReference type="AlphaFoldDB" id="A0A7H0VA75"/>
<dbReference type="Pfam" id="PF01381">
    <property type="entry name" value="HTH_3"/>
    <property type="match status" value="1"/>
</dbReference>
<sequence length="119" mass="14033">MNAEEICKRIRNLRELRRINQAEIANHLGITQSSYAKMERGQTKISLDRFVEIVDYLDADPLFFFKEINSPSQKPNRPYRQNNQNRSQWEESLGYNLYVVAQQNEELMDLLEGLKPRSA</sequence>
<dbReference type="Gene3D" id="1.10.260.40">
    <property type="entry name" value="lambda repressor-like DNA-binding domains"/>
    <property type="match status" value="1"/>
</dbReference>
<dbReference type="RefSeq" id="WP_210757189.1">
    <property type="nucleotide sequence ID" value="NZ_CP060139.1"/>
</dbReference>
<dbReference type="PANTHER" id="PTHR46797:SF1">
    <property type="entry name" value="METHYLPHOSPHONATE SYNTHASE"/>
    <property type="match status" value="1"/>
</dbReference>
<feature type="domain" description="HTH cro/C1-type" evidence="2">
    <location>
        <begin position="10"/>
        <end position="64"/>
    </location>
</feature>
<proteinExistence type="predicted"/>
<dbReference type="InterPro" id="IPR001387">
    <property type="entry name" value="Cro/C1-type_HTH"/>
</dbReference>
<dbReference type="GO" id="GO:0005829">
    <property type="term" value="C:cytosol"/>
    <property type="evidence" value="ECO:0007669"/>
    <property type="project" value="TreeGrafter"/>
</dbReference>
<evidence type="ECO:0000313" key="4">
    <source>
        <dbReference type="Proteomes" id="UP000516305"/>
    </source>
</evidence>
<dbReference type="PANTHER" id="PTHR46797">
    <property type="entry name" value="HTH-TYPE TRANSCRIPTIONAL REGULATOR"/>
    <property type="match status" value="1"/>
</dbReference>
<protein>
    <submittedName>
        <fullName evidence="3">Helix-turn-helix transcriptional regulator</fullName>
    </submittedName>
</protein>
<dbReference type="KEGG" id="chyd:H4K34_09510"/>
<evidence type="ECO:0000313" key="3">
    <source>
        <dbReference type="EMBL" id="QNR22623.1"/>
    </source>
</evidence>
<accession>A0A7H0VA75</accession>
<keyword evidence="4" id="KW-1185">Reference proteome</keyword>
<dbReference type="InterPro" id="IPR050807">
    <property type="entry name" value="TransReg_Diox_bact_type"/>
</dbReference>
<evidence type="ECO:0000259" key="2">
    <source>
        <dbReference type="PROSITE" id="PS50943"/>
    </source>
</evidence>
<dbReference type="GO" id="GO:0003677">
    <property type="term" value="F:DNA binding"/>
    <property type="evidence" value="ECO:0007669"/>
    <property type="project" value="UniProtKB-KW"/>
</dbReference>
<organism evidence="3 4">
    <name type="scientific">Croceimicrobium hydrocarbonivorans</name>
    <dbReference type="NCBI Taxonomy" id="2761580"/>
    <lineage>
        <taxon>Bacteria</taxon>
        <taxon>Pseudomonadati</taxon>
        <taxon>Bacteroidota</taxon>
        <taxon>Flavobacteriia</taxon>
        <taxon>Flavobacteriales</taxon>
        <taxon>Owenweeksiaceae</taxon>
        <taxon>Croceimicrobium</taxon>
    </lineage>
</organism>
<dbReference type="Proteomes" id="UP000516305">
    <property type="component" value="Chromosome"/>
</dbReference>
<dbReference type="SMART" id="SM00530">
    <property type="entry name" value="HTH_XRE"/>
    <property type="match status" value="1"/>
</dbReference>
<dbReference type="EMBL" id="CP060139">
    <property type="protein sequence ID" value="QNR22623.1"/>
    <property type="molecule type" value="Genomic_DNA"/>
</dbReference>